<reference evidence="2 3" key="2">
    <citation type="journal article" date="2016" name="ISME J.">
        <title>Physiological and genomic characterization of two novel marine thaumarchaeal strains indicates niche differentiation.</title>
        <authorList>
            <person name="Bayer B."/>
            <person name="Vojvoda J."/>
            <person name="Offre P."/>
            <person name="Alves R.J."/>
            <person name="Elisabeth N.H."/>
            <person name="Garcia J.A."/>
            <person name="Volland J.M."/>
            <person name="Srivastava A."/>
            <person name="Schleper C."/>
            <person name="Herndl G.J."/>
        </authorList>
    </citation>
    <scope>NUCLEOTIDE SEQUENCE [LARGE SCALE GENOMIC DNA]</scope>
    <source>
        <strain evidence="2 3">D3C</strain>
    </source>
</reference>
<protein>
    <submittedName>
        <fullName evidence="2">Uncharacterized protein</fullName>
    </submittedName>
</protein>
<organism evidence="2 3">
    <name type="scientific">Nitrosopumilus piranensis</name>
    <dbReference type="NCBI Taxonomy" id="1582439"/>
    <lineage>
        <taxon>Archaea</taxon>
        <taxon>Nitrososphaerota</taxon>
        <taxon>Nitrososphaeria</taxon>
        <taxon>Nitrosopumilales</taxon>
        <taxon>Nitrosopumilaceae</taxon>
        <taxon>Nitrosopumilus</taxon>
    </lineage>
</organism>
<feature type="compositionally biased region" description="Basic and acidic residues" evidence="1">
    <location>
        <begin position="41"/>
        <end position="54"/>
    </location>
</feature>
<evidence type="ECO:0000313" key="3">
    <source>
        <dbReference type="Proteomes" id="UP000032027"/>
    </source>
</evidence>
<dbReference type="Proteomes" id="UP000032027">
    <property type="component" value="Chromosome"/>
</dbReference>
<dbReference type="EMBL" id="CP010868">
    <property type="protein sequence ID" value="AJM93049.1"/>
    <property type="molecule type" value="Genomic_DNA"/>
</dbReference>
<evidence type="ECO:0000256" key="1">
    <source>
        <dbReference type="SAM" id="MobiDB-lite"/>
    </source>
</evidence>
<proteinExistence type="predicted"/>
<accession>A0A0C5BXP4</accession>
<dbReference type="GeneID" id="41600933"/>
<dbReference type="RefSeq" id="WP_148703780.1">
    <property type="nucleotide sequence ID" value="NZ_CP010868.1"/>
</dbReference>
<reference evidence="3" key="1">
    <citation type="submission" date="2015-02" db="EMBL/GenBank/DDBJ databases">
        <title>Characterization of two novel Thaumarchaeota isolated from the Northern Adriatic Sea.</title>
        <authorList>
            <person name="Bayer B."/>
            <person name="Vojvoda J."/>
            <person name="Offre P."/>
            <person name="Srivastava A."/>
            <person name="Elisabeth N."/>
            <person name="Garcia J.A.L."/>
            <person name="Schleper C."/>
            <person name="Herndl G.J."/>
        </authorList>
    </citation>
    <scope>NUCLEOTIDE SEQUENCE [LARGE SCALE GENOMIC DNA]</scope>
    <source>
        <strain evidence="3">D3C</strain>
    </source>
</reference>
<dbReference type="AlphaFoldDB" id="A0A0C5BXP4"/>
<dbReference type="OrthoDB" id="4980at2157"/>
<feature type="region of interest" description="Disordered" evidence="1">
    <location>
        <begin position="31"/>
        <end position="62"/>
    </location>
</feature>
<reference evidence="2 3" key="3">
    <citation type="journal article" date="2019" name="Int. J. Syst. Evol. Microbiol.">
        <title>Nitrosopumilus adriaticus sp. nov. and Nitrosopumilus piranensis sp. nov., two ammonia-oxidizing archaea from the Adriatic Sea and members of the class Nitrososphaeria.</title>
        <authorList>
            <person name="Bayer B."/>
            <person name="Vojvoda J."/>
            <person name="Reinthaler T."/>
            <person name="Reyes C."/>
            <person name="Pinto M."/>
            <person name="Herndl G.J."/>
        </authorList>
    </citation>
    <scope>NUCLEOTIDE SEQUENCE [LARGE SCALE GENOMIC DNA]</scope>
    <source>
        <strain evidence="2 3">D3C</strain>
    </source>
</reference>
<name>A0A0C5BXP4_9ARCH</name>
<keyword evidence="3" id="KW-1185">Reference proteome</keyword>
<sequence>MNSKIIMFSLVALAVFVVAVPMESVFAQSDDMMPYGEDGEHEGKSCPFKDKKDNSSNFGLNF</sequence>
<dbReference type="STRING" id="1582439.NPIRD3C_1839"/>
<evidence type="ECO:0000313" key="2">
    <source>
        <dbReference type="EMBL" id="AJM93049.1"/>
    </source>
</evidence>
<dbReference type="PATRIC" id="fig|1582439.9.peg.1894"/>
<dbReference type="KEGG" id="nid:NPIRD3C_1839"/>
<gene>
    <name evidence="2" type="ORF">NPIRD3C_1839</name>
</gene>
<dbReference type="HOGENOM" id="CLU_200146_0_0_2"/>